<name>A0ABQ5DV37_9ASTR</name>
<feature type="non-terminal residue" evidence="2">
    <location>
        <position position="178"/>
    </location>
</feature>
<dbReference type="InterPro" id="IPR036691">
    <property type="entry name" value="Endo/exonu/phosph_ase_sf"/>
</dbReference>
<keyword evidence="1" id="KW-0812">Transmembrane</keyword>
<dbReference type="GO" id="GO:0003964">
    <property type="term" value="F:RNA-directed DNA polymerase activity"/>
    <property type="evidence" value="ECO:0007669"/>
    <property type="project" value="UniProtKB-KW"/>
</dbReference>
<keyword evidence="1" id="KW-1133">Transmembrane helix</keyword>
<feature type="transmembrane region" description="Helical" evidence="1">
    <location>
        <begin position="60"/>
        <end position="79"/>
    </location>
</feature>
<gene>
    <name evidence="2" type="ORF">Tco_0951770</name>
</gene>
<reference evidence="2" key="2">
    <citation type="submission" date="2022-01" db="EMBL/GenBank/DDBJ databases">
        <authorList>
            <person name="Yamashiro T."/>
            <person name="Shiraishi A."/>
            <person name="Satake H."/>
            <person name="Nakayama K."/>
        </authorList>
    </citation>
    <scope>NUCLEOTIDE SEQUENCE</scope>
</reference>
<keyword evidence="2" id="KW-0695">RNA-directed DNA polymerase</keyword>
<dbReference type="Gene3D" id="3.60.10.10">
    <property type="entry name" value="Endonuclease/exonuclease/phosphatase"/>
    <property type="match status" value="1"/>
</dbReference>
<keyword evidence="2" id="KW-0808">Transferase</keyword>
<dbReference type="SUPFAM" id="SSF56219">
    <property type="entry name" value="DNase I-like"/>
    <property type="match status" value="1"/>
</dbReference>
<sequence length="178" mass="20119">MRDFNKVKTEEEIYGLVFNIQGANAFNSFISLASLIDLPFDGYAFTWAHKTSNKMSKLDIFLVSNGLLALFLYLSALCLDRNLSDHLPILMQELSINYGQPIKPGVMNLSQDKYVKDIRAGVLQYRYVLDRDPGLQMPYKYAYRKPYGERVRDLRKGSGGGRKTPHAGKAFVNLGEGV</sequence>
<keyword evidence="2" id="KW-0548">Nucleotidyltransferase</keyword>
<dbReference type="EMBL" id="BQNB010015698">
    <property type="protein sequence ID" value="GJT43055.1"/>
    <property type="molecule type" value="Genomic_DNA"/>
</dbReference>
<dbReference type="Proteomes" id="UP001151760">
    <property type="component" value="Unassembled WGS sequence"/>
</dbReference>
<accession>A0ABQ5DV37</accession>
<evidence type="ECO:0000256" key="1">
    <source>
        <dbReference type="SAM" id="Phobius"/>
    </source>
</evidence>
<protein>
    <submittedName>
        <fullName evidence="2">RNA-directed DNA polymerase, eukaryota</fullName>
    </submittedName>
</protein>
<evidence type="ECO:0000313" key="3">
    <source>
        <dbReference type="Proteomes" id="UP001151760"/>
    </source>
</evidence>
<organism evidence="2 3">
    <name type="scientific">Tanacetum coccineum</name>
    <dbReference type="NCBI Taxonomy" id="301880"/>
    <lineage>
        <taxon>Eukaryota</taxon>
        <taxon>Viridiplantae</taxon>
        <taxon>Streptophyta</taxon>
        <taxon>Embryophyta</taxon>
        <taxon>Tracheophyta</taxon>
        <taxon>Spermatophyta</taxon>
        <taxon>Magnoliopsida</taxon>
        <taxon>eudicotyledons</taxon>
        <taxon>Gunneridae</taxon>
        <taxon>Pentapetalae</taxon>
        <taxon>asterids</taxon>
        <taxon>campanulids</taxon>
        <taxon>Asterales</taxon>
        <taxon>Asteraceae</taxon>
        <taxon>Asteroideae</taxon>
        <taxon>Anthemideae</taxon>
        <taxon>Anthemidinae</taxon>
        <taxon>Tanacetum</taxon>
    </lineage>
</organism>
<dbReference type="PANTHER" id="PTHR33710">
    <property type="entry name" value="BNAC02G09200D PROTEIN"/>
    <property type="match status" value="1"/>
</dbReference>
<keyword evidence="1" id="KW-0472">Membrane</keyword>
<reference evidence="2" key="1">
    <citation type="journal article" date="2022" name="Int. J. Mol. Sci.">
        <title>Draft Genome of Tanacetum Coccineum: Genomic Comparison of Closely Related Tanacetum-Family Plants.</title>
        <authorList>
            <person name="Yamashiro T."/>
            <person name="Shiraishi A."/>
            <person name="Nakayama K."/>
            <person name="Satake H."/>
        </authorList>
    </citation>
    <scope>NUCLEOTIDE SEQUENCE</scope>
</reference>
<dbReference type="PANTHER" id="PTHR33710:SF64">
    <property type="entry name" value="ENDONUCLEASE_EXONUCLEASE_PHOSPHATASE DOMAIN-CONTAINING PROTEIN"/>
    <property type="match status" value="1"/>
</dbReference>
<proteinExistence type="predicted"/>
<keyword evidence="3" id="KW-1185">Reference proteome</keyword>
<evidence type="ECO:0000313" key="2">
    <source>
        <dbReference type="EMBL" id="GJT43055.1"/>
    </source>
</evidence>
<comment type="caution">
    <text evidence="2">The sequence shown here is derived from an EMBL/GenBank/DDBJ whole genome shotgun (WGS) entry which is preliminary data.</text>
</comment>